<evidence type="ECO:0000313" key="3">
    <source>
        <dbReference type="EMBL" id="PKA56309.1"/>
    </source>
</evidence>
<dbReference type="PANTHER" id="PTHR33223:SF10">
    <property type="entry name" value="AMINOTRANSFERASE-LIKE PLANT MOBILE DOMAIN-CONTAINING PROTEIN"/>
    <property type="match status" value="1"/>
</dbReference>
<dbReference type="InterPro" id="IPR005162">
    <property type="entry name" value="Retrotrans_gag_dom"/>
</dbReference>
<feature type="region of interest" description="Disordered" evidence="1">
    <location>
        <begin position="1"/>
        <end position="46"/>
    </location>
</feature>
<accession>A0A2I0AL71</accession>
<protein>
    <recommendedName>
        <fullName evidence="2">Retrotransposon gag domain-containing protein</fullName>
    </recommendedName>
</protein>
<keyword evidence="4" id="KW-1185">Reference proteome</keyword>
<reference evidence="3 4" key="1">
    <citation type="journal article" date="2017" name="Nature">
        <title>The Apostasia genome and the evolution of orchids.</title>
        <authorList>
            <person name="Zhang G.Q."/>
            <person name="Liu K.W."/>
            <person name="Li Z."/>
            <person name="Lohaus R."/>
            <person name="Hsiao Y.Y."/>
            <person name="Niu S.C."/>
            <person name="Wang J.Y."/>
            <person name="Lin Y.C."/>
            <person name="Xu Q."/>
            <person name="Chen L.J."/>
            <person name="Yoshida K."/>
            <person name="Fujiwara S."/>
            <person name="Wang Z.W."/>
            <person name="Zhang Y.Q."/>
            <person name="Mitsuda N."/>
            <person name="Wang M."/>
            <person name="Liu G.H."/>
            <person name="Pecoraro L."/>
            <person name="Huang H.X."/>
            <person name="Xiao X.J."/>
            <person name="Lin M."/>
            <person name="Wu X.Y."/>
            <person name="Wu W.L."/>
            <person name="Chen Y.Y."/>
            <person name="Chang S.B."/>
            <person name="Sakamoto S."/>
            <person name="Ohme-Takagi M."/>
            <person name="Yagi M."/>
            <person name="Zeng S.J."/>
            <person name="Shen C.Y."/>
            <person name="Yeh C.M."/>
            <person name="Luo Y.B."/>
            <person name="Tsai W.C."/>
            <person name="Van de Peer Y."/>
            <person name="Liu Z.J."/>
        </authorList>
    </citation>
    <scope>NUCLEOTIDE SEQUENCE [LARGE SCALE GENOMIC DNA]</scope>
    <source>
        <strain evidence="4">cv. Shenzhen</strain>
        <tissue evidence="3">Stem</tissue>
    </source>
</reference>
<dbReference type="Pfam" id="PF03732">
    <property type="entry name" value="Retrotrans_gag"/>
    <property type="match status" value="1"/>
</dbReference>
<evidence type="ECO:0000259" key="2">
    <source>
        <dbReference type="Pfam" id="PF03732"/>
    </source>
</evidence>
<dbReference type="AlphaFoldDB" id="A0A2I0AL71"/>
<proteinExistence type="predicted"/>
<name>A0A2I0AL71_9ASPA</name>
<feature type="domain" description="Retrotransposon gag" evidence="2">
    <location>
        <begin position="267"/>
        <end position="353"/>
    </location>
</feature>
<evidence type="ECO:0000313" key="4">
    <source>
        <dbReference type="Proteomes" id="UP000236161"/>
    </source>
</evidence>
<feature type="region of interest" description="Disordered" evidence="1">
    <location>
        <begin position="390"/>
        <end position="411"/>
    </location>
</feature>
<organism evidence="3 4">
    <name type="scientific">Apostasia shenzhenica</name>
    <dbReference type="NCBI Taxonomy" id="1088818"/>
    <lineage>
        <taxon>Eukaryota</taxon>
        <taxon>Viridiplantae</taxon>
        <taxon>Streptophyta</taxon>
        <taxon>Embryophyta</taxon>
        <taxon>Tracheophyta</taxon>
        <taxon>Spermatophyta</taxon>
        <taxon>Magnoliopsida</taxon>
        <taxon>Liliopsida</taxon>
        <taxon>Asparagales</taxon>
        <taxon>Orchidaceae</taxon>
        <taxon>Apostasioideae</taxon>
        <taxon>Apostasia</taxon>
    </lineage>
</organism>
<dbReference type="EMBL" id="KZ451974">
    <property type="protein sequence ID" value="PKA56309.1"/>
    <property type="molecule type" value="Genomic_DNA"/>
</dbReference>
<dbReference type="Proteomes" id="UP000236161">
    <property type="component" value="Unassembled WGS sequence"/>
</dbReference>
<evidence type="ECO:0000256" key="1">
    <source>
        <dbReference type="SAM" id="MobiDB-lite"/>
    </source>
</evidence>
<sequence>MVARTRKTNSAARSVHTGEPSVRAPDDRALASTSRRHAESASFSRGTRVPKLQGMLVNLTDLVTCLTSQQTVILKQTQPVCAVLPLPLVAAIPVPLPPAAAAPAPPLPVAAAPELLLPVAAIPAPAPPASVPAPAPPVAVPSVQSSGYSRPPRHPFRLQEARQNSLPPCPLPQPVFLPPAFPPFLAGRDPLFPGVQVPLHGPDPFFGPMDGNALFSDAIRLAPILEDFRPPRLEVYRGVTDPREHVQGFEAAVRYYQPDEATRCHLLANTLKGVAFSWFIKLPRGHISSYEHLKWELIARFIDWTRMVVSNMVLANIKQGERESFRDYTNCFFAAAADVESAMAMHNFRRGLKVGDLSKSLQLAKPRSYPELVARASQFMLLEDAESSPTDALGVRQERSKRKHRDAEPSATRIRVARHHDREEEKLWKNLGAPRLQSFFKQVVIARIANFDVRRVLLDSGSAADILFESAFLKMGLKEANLLRVGTTLLGFSGERV</sequence>
<gene>
    <name evidence="3" type="ORF">AXF42_Ash011239</name>
</gene>
<dbReference type="PANTHER" id="PTHR33223">
    <property type="entry name" value="CCHC-TYPE DOMAIN-CONTAINING PROTEIN"/>
    <property type="match status" value="1"/>
</dbReference>